<sequence>MPGANIQLPTHCNVKDTISSATFVADVVYHMWGGSPFGATPAFRNFCARLFQITQPSTSTIALALNYVYRYKETVPLSLGLMGTEYYIVVVALMLANKYHEDKCYSNRSWAKVSGLDLVQLSQMELAVLTTFGWNIKVDRDEFEAWNQFLDQYWTAVISFRAQHTMVSEECQDLTNATNDCRRQSFVSSEPLMTSVL</sequence>
<comment type="caution">
    <text evidence="2">The sequence shown here is derived from an EMBL/GenBank/DDBJ whole genome shotgun (WGS) entry which is preliminary data.</text>
</comment>
<dbReference type="InterPro" id="IPR036915">
    <property type="entry name" value="Cyclin-like_sf"/>
</dbReference>
<evidence type="ECO:0000313" key="3">
    <source>
        <dbReference type="Proteomes" id="UP001479436"/>
    </source>
</evidence>
<feature type="domain" description="Cyclin N-terminal" evidence="1">
    <location>
        <begin position="54"/>
        <end position="136"/>
    </location>
</feature>
<dbReference type="Gene3D" id="1.10.472.10">
    <property type="entry name" value="Cyclin-like"/>
    <property type="match status" value="1"/>
</dbReference>
<dbReference type="SUPFAM" id="SSF47954">
    <property type="entry name" value="Cyclin-like"/>
    <property type="match status" value="1"/>
</dbReference>
<dbReference type="CDD" id="cd20557">
    <property type="entry name" value="CYCLIN_ScPCL1-like"/>
    <property type="match status" value="1"/>
</dbReference>
<dbReference type="InterPro" id="IPR013922">
    <property type="entry name" value="Cyclin_PHO80-like"/>
</dbReference>
<dbReference type="EMBL" id="JASJQH010000361">
    <property type="protein sequence ID" value="KAK9764822.1"/>
    <property type="molecule type" value="Genomic_DNA"/>
</dbReference>
<dbReference type="Proteomes" id="UP001479436">
    <property type="component" value="Unassembled WGS sequence"/>
</dbReference>
<keyword evidence="3" id="KW-1185">Reference proteome</keyword>
<dbReference type="PANTHER" id="PTHR15615">
    <property type="match status" value="1"/>
</dbReference>
<protein>
    <recommendedName>
        <fullName evidence="1">Cyclin N-terminal domain-containing protein</fullName>
    </recommendedName>
</protein>
<gene>
    <name evidence="2" type="ORF">K7432_007365</name>
</gene>
<organism evidence="2 3">
    <name type="scientific">Basidiobolus ranarum</name>
    <dbReference type="NCBI Taxonomy" id="34480"/>
    <lineage>
        <taxon>Eukaryota</taxon>
        <taxon>Fungi</taxon>
        <taxon>Fungi incertae sedis</taxon>
        <taxon>Zoopagomycota</taxon>
        <taxon>Entomophthoromycotina</taxon>
        <taxon>Basidiobolomycetes</taxon>
        <taxon>Basidiobolales</taxon>
        <taxon>Basidiobolaceae</taxon>
        <taxon>Basidiobolus</taxon>
    </lineage>
</organism>
<accession>A0ABR2WTQ5</accession>
<dbReference type="Pfam" id="PF00134">
    <property type="entry name" value="Cyclin_N"/>
    <property type="match status" value="1"/>
</dbReference>
<reference evidence="2 3" key="1">
    <citation type="submission" date="2023-04" db="EMBL/GenBank/DDBJ databases">
        <title>Genome of Basidiobolus ranarum AG-B5.</title>
        <authorList>
            <person name="Stajich J.E."/>
            <person name="Carter-House D."/>
            <person name="Gryganskyi A."/>
        </authorList>
    </citation>
    <scope>NUCLEOTIDE SEQUENCE [LARGE SCALE GENOMIC DNA]</scope>
    <source>
        <strain evidence="2 3">AG-B5</strain>
    </source>
</reference>
<name>A0ABR2WTQ5_9FUNG</name>
<proteinExistence type="predicted"/>
<dbReference type="PANTHER" id="PTHR15615:SF27">
    <property type="entry name" value="PHO85 CYCLIN CLG1"/>
    <property type="match status" value="1"/>
</dbReference>
<evidence type="ECO:0000313" key="2">
    <source>
        <dbReference type="EMBL" id="KAK9764822.1"/>
    </source>
</evidence>
<evidence type="ECO:0000259" key="1">
    <source>
        <dbReference type="Pfam" id="PF00134"/>
    </source>
</evidence>
<dbReference type="InterPro" id="IPR006671">
    <property type="entry name" value="Cyclin_N"/>
</dbReference>